<name>B4IRD3_DROPE</name>
<dbReference type="Proteomes" id="UP000008744">
    <property type="component" value="Unassembled WGS sequence"/>
</dbReference>
<dbReference type="AlphaFoldDB" id="B4IRD3"/>
<dbReference type="EMBL" id="CH692621">
    <property type="protein sequence ID" value="EDW35062.1"/>
    <property type="molecule type" value="Genomic_DNA"/>
</dbReference>
<feature type="region of interest" description="Disordered" evidence="1">
    <location>
        <begin position="74"/>
        <end position="101"/>
    </location>
</feature>
<sequence>MVHFERDIGDSANVSAKQQKRDRYEEAGDEQHIWITVMVKGVVATMVQAETAKGPCAAPKTSAIRDHRLDGAEARESRIAEQTKPMGSGVAVETKYRRKEN</sequence>
<evidence type="ECO:0000256" key="1">
    <source>
        <dbReference type="SAM" id="MobiDB-lite"/>
    </source>
</evidence>
<dbReference type="PhylomeDB" id="B4IRD3"/>
<dbReference type="HOGENOM" id="CLU_2294544_0_0_1"/>
<accession>B4IRD3</accession>
<evidence type="ECO:0000313" key="2">
    <source>
        <dbReference type="EMBL" id="EDW35062.1"/>
    </source>
</evidence>
<feature type="region of interest" description="Disordered" evidence="1">
    <location>
        <begin position="1"/>
        <end position="27"/>
    </location>
</feature>
<reference evidence="2 3" key="1">
    <citation type="journal article" date="2007" name="Nature">
        <title>Evolution of genes and genomes on the Drosophila phylogeny.</title>
        <authorList>
            <consortium name="Drosophila 12 Genomes Consortium"/>
            <person name="Clark A.G."/>
            <person name="Eisen M.B."/>
            <person name="Smith D.R."/>
            <person name="Bergman C.M."/>
            <person name="Oliver B."/>
            <person name="Markow T.A."/>
            <person name="Kaufman T.C."/>
            <person name="Kellis M."/>
            <person name="Gelbart W."/>
            <person name="Iyer V.N."/>
            <person name="Pollard D.A."/>
            <person name="Sackton T.B."/>
            <person name="Larracuente A.M."/>
            <person name="Singh N.D."/>
            <person name="Abad J.P."/>
            <person name="Abt D.N."/>
            <person name="Adryan B."/>
            <person name="Aguade M."/>
            <person name="Akashi H."/>
            <person name="Anderson W.W."/>
            <person name="Aquadro C.F."/>
            <person name="Ardell D.H."/>
            <person name="Arguello R."/>
            <person name="Artieri C.G."/>
            <person name="Barbash D.A."/>
            <person name="Barker D."/>
            <person name="Barsanti P."/>
            <person name="Batterham P."/>
            <person name="Batzoglou S."/>
            <person name="Begun D."/>
            <person name="Bhutkar A."/>
            <person name="Blanco E."/>
            <person name="Bosak S.A."/>
            <person name="Bradley R.K."/>
            <person name="Brand A.D."/>
            <person name="Brent M.R."/>
            <person name="Brooks A.N."/>
            <person name="Brown R.H."/>
            <person name="Butlin R.K."/>
            <person name="Caggese C."/>
            <person name="Calvi B.R."/>
            <person name="Bernardo de Carvalho A."/>
            <person name="Caspi A."/>
            <person name="Castrezana S."/>
            <person name="Celniker S.E."/>
            <person name="Chang J.L."/>
            <person name="Chapple C."/>
            <person name="Chatterji S."/>
            <person name="Chinwalla A."/>
            <person name="Civetta A."/>
            <person name="Clifton S.W."/>
            <person name="Comeron J.M."/>
            <person name="Costello J.C."/>
            <person name="Coyne J.A."/>
            <person name="Daub J."/>
            <person name="David R.G."/>
            <person name="Delcher A.L."/>
            <person name="Delehaunty K."/>
            <person name="Do C.B."/>
            <person name="Ebling H."/>
            <person name="Edwards K."/>
            <person name="Eickbush T."/>
            <person name="Evans J.D."/>
            <person name="Filipski A."/>
            <person name="Findeiss S."/>
            <person name="Freyhult E."/>
            <person name="Fulton L."/>
            <person name="Fulton R."/>
            <person name="Garcia A.C."/>
            <person name="Gardiner A."/>
            <person name="Garfield D.A."/>
            <person name="Garvin B.E."/>
            <person name="Gibson G."/>
            <person name="Gilbert D."/>
            <person name="Gnerre S."/>
            <person name="Godfrey J."/>
            <person name="Good R."/>
            <person name="Gotea V."/>
            <person name="Gravely B."/>
            <person name="Greenberg A.J."/>
            <person name="Griffiths-Jones S."/>
            <person name="Gross S."/>
            <person name="Guigo R."/>
            <person name="Gustafson E.A."/>
            <person name="Haerty W."/>
            <person name="Hahn M.W."/>
            <person name="Halligan D.L."/>
            <person name="Halpern A.L."/>
            <person name="Halter G.M."/>
            <person name="Han M.V."/>
            <person name="Heger A."/>
            <person name="Hillier L."/>
            <person name="Hinrichs A.S."/>
            <person name="Holmes I."/>
            <person name="Hoskins R.A."/>
            <person name="Hubisz M.J."/>
            <person name="Hultmark D."/>
            <person name="Huntley M.A."/>
            <person name="Jaffe D.B."/>
            <person name="Jagadeeshan S."/>
            <person name="Jeck W.R."/>
            <person name="Johnson J."/>
            <person name="Jones C.D."/>
            <person name="Jordan W.C."/>
            <person name="Karpen G.H."/>
            <person name="Kataoka E."/>
            <person name="Keightley P.D."/>
            <person name="Kheradpour P."/>
            <person name="Kirkness E.F."/>
            <person name="Koerich L.B."/>
            <person name="Kristiansen K."/>
            <person name="Kudrna D."/>
            <person name="Kulathinal R.J."/>
            <person name="Kumar S."/>
            <person name="Kwok R."/>
            <person name="Lander E."/>
            <person name="Langley C.H."/>
            <person name="Lapoint R."/>
            <person name="Lazzaro B.P."/>
            <person name="Lee S.J."/>
            <person name="Levesque L."/>
            <person name="Li R."/>
            <person name="Lin C.F."/>
            <person name="Lin M.F."/>
            <person name="Lindblad-Toh K."/>
            <person name="Llopart A."/>
            <person name="Long M."/>
            <person name="Low L."/>
            <person name="Lozovsky E."/>
            <person name="Lu J."/>
            <person name="Luo M."/>
            <person name="Machado C.A."/>
            <person name="Makalowski W."/>
            <person name="Marzo M."/>
            <person name="Matsuda M."/>
            <person name="Matzkin L."/>
            <person name="McAllister B."/>
            <person name="McBride C.S."/>
            <person name="McKernan B."/>
            <person name="McKernan K."/>
            <person name="Mendez-Lago M."/>
            <person name="Minx P."/>
            <person name="Mollenhauer M.U."/>
            <person name="Montooth K."/>
            <person name="Mount S.M."/>
            <person name="Mu X."/>
            <person name="Myers E."/>
            <person name="Negre B."/>
            <person name="Newfeld S."/>
            <person name="Nielsen R."/>
            <person name="Noor M.A."/>
            <person name="O'Grady P."/>
            <person name="Pachter L."/>
            <person name="Papaceit M."/>
            <person name="Parisi M.J."/>
            <person name="Parisi M."/>
            <person name="Parts L."/>
            <person name="Pedersen J.S."/>
            <person name="Pesole G."/>
            <person name="Phillippy A.M."/>
            <person name="Ponting C.P."/>
            <person name="Pop M."/>
            <person name="Porcelli D."/>
            <person name="Powell J.R."/>
            <person name="Prohaska S."/>
            <person name="Pruitt K."/>
            <person name="Puig M."/>
            <person name="Quesneville H."/>
            <person name="Ram K.R."/>
            <person name="Rand D."/>
            <person name="Rasmussen M.D."/>
            <person name="Reed L.K."/>
            <person name="Reenan R."/>
            <person name="Reily A."/>
            <person name="Remington K.A."/>
            <person name="Rieger T.T."/>
            <person name="Ritchie M.G."/>
            <person name="Robin C."/>
            <person name="Rogers Y.H."/>
            <person name="Rohde C."/>
            <person name="Rozas J."/>
            <person name="Rubenfield M.J."/>
            <person name="Ruiz A."/>
            <person name="Russo S."/>
            <person name="Salzberg S.L."/>
            <person name="Sanchez-Gracia A."/>
            <person name="Saranga D.J."/>
            <person name="Sato H."/>
            <person name="Schaeffer S.W."/>
            <person name="Schatz M.C."/>
            <person name="Schlenke T."/>
            <person name="Schwartz R."/>
            <person name="Segarra C."/>
            <person name="Singh R.S."/>
            <person name="Sirot L."/>
            <person name="Sirota M."/>
            <person name="Sisneros N.B."/>
            <person name="Smith C.D."/>
            <person name="Smith T.F."/>
            <person name="Spieth J."/>
            <person name="Stage D.E."/>
            <person name="Stark A."/>
            <person name="Stephan W."/>
            <person name="Strausberg R.L."/>
            <person name="Strempel S."/>
            <person name="Sturgill D."/>
            <person name="Sutton G."/>
            <person name="Sutton G.G."/>
            <person name="Tao W."/>
            <person name="Teichmann S."/>
            <person name="Tobari Y.N."/>
            <person name="Tomimura Y."/>
            <person name="Tsolas J.M."/>
            <person name="Valente V.L."/>
            <person name="Venter E."/>
            <person name="Venter J.C."/>
            <person name="Vicario S."/>
            <person name="Vieira F.G."/>
            <person name="Vilella A.J."/>
            <person name="Villasante A."/>
            <person name="Walenz B."/>
            <person name="Wang J."/>
            <person name="Wasserman M."/>
            <person name="Watts T."/>
            <person name="Wilson D."/>
            <person name="Wilson R.K."/>
            <person name="Wing R.A."/>
            <person name="Wolfner M.F."/>
            <person name="Wong A."/>
            <person name="Wong G.K."/>
            <person name="Wu C.I."/>
            <person name="Wu G."/>
            <person name="Yamamoto D."/>
            <person name="Yang H.P."/>
            <person name="Yang S.P."/>
            <person name="Yorke J.A."/>
            <person name="Yoshida K."/>
            <person name="Zdobnov E."/>
            <person name="Zhang P."/>
            <person name="Zhang Y."/>
            <person name="Zimin A.V."/>
            <person name="Baldwin J."/>
            <person name="Abdouelleil A."/>
            <person name="Abdulkadir J."/>
            <person name="Abebe A."/>
            <person name="Abera B."/>
            <person name="Abreu J."/>
            <person name="Acer S.C."/>
            <person name="Aftuck L."/>
            <person name="Alexander A."/>
            <person name="An P."/>
            <person name="Anderson E."/>
            <person name="Anderson S."/>
            <person name="Arachi H."/>
            <person name="Azer M."/>
            <person name="Bachantsang P."/>
            <person name="Barry A."/>
            <person name="Bayul T."/>
            <person name="Berlin A."/>
            <person name="Bessette D."/>
            <person name="Bloom T."/>
            <person name="Blye J."/>
            <person name="Boguslavskiy L."/>
            <person name="Bonnet C."/>
            <person name="Boukhgalter B."/>
            <person name="Bourzgui I."/>
            <person name="Brown A."/>
            <person name="Cahill P."/>
            <person name="Channer S."/>
            <person name="Cheshatsang Y."/>
            <person name="Chuda L."/>
            <person name="Citroen M."/>
            <person name="Collymore A."/>
            <person name="Cooke P."/>
            <person name="Costello M."/>
            <person name="D'Aco K."/>
            <person name="Daza R."/>
            <person name="De Haan G."/>
            <person name="DeGray S."/>
            <person name="DeMaso C."/>
            <person name="Dhargay N."/>
            <person name="Dooley K."/>
            <person name="Dooley E."/>
            <person name="Doricent M."/>
            <person name="Dorje P."/>
            <person name="Dorjee K."/>
            <person name="Dupes A."/>
            <person name="Elong R."/>
            <person name="Falk J."/>
            <person name="Farina A."/>
            <person name="Faro S."/>
            <person name="Ferguson D."/>
            <person name="Fisher S."/>
            <person name="Foley C.D."/>
            <person name="Franke A."/>
            <person name="Friedrich D."/>
            <person name="Gadbois L."/>
            <person name="Gearin G."/>
            <person name="Gearin C.R."/>
            <person name="Giannoukos G."/>
            <person name="Goode T."/>
            <person name="Graham J."/>
            <person name="Grandbois E."/>
            <person name="Grewal S."/>
            <person name="Gyaltsen K."/>
            <person name="Hafez N."/>
            <person name="Hagos B."/>
            <person name="Hall J."/>
            <person name="Henson C."/>
            <person name="Hollinger A."/>
            <person name="Honan T."/>
            <person name="Huard M.D."/>
            <person name="Hughes L."/>
            <person name="Hurhula B."/>
            <person name="Husby M.E."/>
            <person name="Kamat A."/>
            <person name="Kanga B."/>
            <person name="Kashin S."/>
            <person name="Khazanovich D."/>
            <person name="Kisner P."/>
            <person name="Lance K."/>
            <person name="Lara M."/>
            <person name="Lee W."/>
            <person name="Lennon N."/>
            <person name="Letendre F."/>
            <person name="LeVine R."/>
            <person name="Lipovsky A."/>
            <person name="Liu X."/>
            <person name="Liu J."/>
            <person name="Liu S."/>
            <person name="Lokyitsang T."/>
            <person name="Lokyitsang Y."/>
            <person name="Lubonja R."/>
            <person name="Lui A."/>
            <person name="MacDonald P."/>
            <person name="Magnisalis V."/>
            <person name="Maru K."/>
            <person name="Matthews C."/>
            <person name="McCusker W."/>
            <person name="McDonough S."/>
            <person name="Mehta T."/>
            <person name="Meldrim J."/>
            <person name="Meneus L."/>
            <person name="Mihai O."/>
            <person name="Mihalev A."/>
            <person name="Mihova T."/>
            <person name="Mittelman R."/>
            <person name="Mlenga V."/>
            <person name="Montmayeur A."/>
            <person name="Mulrain L."/>
            <person name="Navidi A."/>
            <person name="Naylor J."/>
            <person name="Negash T."/>
            <person name="Nguyen T."/>
            <person name="Nguyen N."/>
            <person name="Nicol R."/>
            <person name="Norbu C."/>
            <person name="Norbu N."/>
            <person name="Novod N."/>
            <person name="O'Neill B."/>
            <person name="Osman S."/>
            <person name="Markiewicz E."/>
            <person name="Oyono O.L."/>
            <person name="Patti C."/>
            <person name="Phunkhang P."/>
            <person name="Pierre F."/>
            <person name="Priest M."/>
            <person name="Raghuraman S."/>
            <person name="Rege F."/>
            <person name="Reyes R."/>
            <person name="Rise C."/>
            <person name="Rogov P."/>
            <person name="Ross K."/>
            <person name="Ryan E."/>
            <person name="Settipalli S."/>
            <person name="Shea T."/>
            <person name="Sherpa N."/>
            <person name="Shi L."/>
            <person name="Shih D."/>
            <person name="Sparrow T."/>
            <person name="Spaulding J."/>
            <person name="Stalker J."/>
            <person name="Stange-Thomann N."/>
            <person name="Stavropoulos S."/>
            <person name="Stone C."/>
            <person name="Strader C."/>
            <person name="Tesfaye S."/>
            <person name="Thomson T."/>
            <person name="Thoulutsang Y."/>
            <person name="Thoulutsang D."/>
            <person name="Topham K."/>
            <person name="Topping I."/>
            <person name="Tsamla T."/>
            <person name="Vassiliev H."/>
            <person name="Vo A."/>
            <person name="Wangchuk T."/>
            <person name="Wangdi T."/>
            <person name="Weiand M."/>
            <person name="Wilkinson J."/>
            <person name="Wilson A."/>
            <person name="Yadav S."/>
            <person name="Young G."/>
            <person name="Yu Q."/>
            <person name="Zembek L."/>
            <person name="Zhong D."/>
            <person name="Zimmer A."/>
            <person name="Zwirko Z."/>
            <person name="Jaffe D.B."/>
            <person name="Alvarez P."/>
            <person name="Brockman W."/>
            <person name="Butler J."/>
            <person name="Chin C."/>
            <person name="Gnerre S."/>
            <person name="Grabherr M."/>
            <person name="Kleber M."/>
            <person name="Mauceli E."/>
            <person name="MacCallum I."/>
        </authorList>
    </citation>
    <scope>NUCLEOTIDE SEQUENCE [LARGE SCALE GENOMIC DNA]</scope>
    <source>
        <strain evidence="3">MSH-3 / Tucson 14011-0111.49</strain>
    </source>
</reference>
<evidence type="ECO:0000313" key="3">
    <source>
        <dbReference type="Proteomes" id="UP000008744"/>
    </source>
</evidence>
<gene>
    <name evidence="2" type="primary">Dper\GL26961</name>
    <name evidence="2" type="ORF">Dper_GL26961</name>
</gene>
<keyword evidence="3" id="KW-1185">Reference proteome</keyword>
<proteinExistence type="predicted"/>
<organism evidence="3">
    <name type="scientific">Drosophila persimilis</name>
    <name type="common">Fruit fly</name>
    <dbReference type="NCBI Taxonomy" id="7234"/>
    <lineage>
        <taxon>Eukaryota</taxon>
        <taxon>Metazoa</taxon>
        <taxon>Ecdysozoa</taxon>
        <taxon>Arthropoda</taxon>
        <taxon>Hexapoda</taxon>
        <taxon>Insecta</taxon>
        <taxon>Pterygota</taxon>
        <taxon>Neoptera</taxon>
        <taxon>Endopterygota</taxon>
        <taxon>Diptera</taxon>
        <taxon>Brachycera</taxon>
        <taxon>Muscomorpha</taxon>
        <taxon>Ephydroidea</taxon>
        <taxon>Drosophilidae</taxon>
        <taxon>Drosophila</taxon>
        <taxon>Sophophora</taxon>
    </lineage>
</organism>
<protein>
    <submittedName>
        <fullName evidence="2">GL26961</fullName>
    </submittedName>
</protein>